<name>A0A9W9VVI8_9EURO</name>
<evidence type="ECO:0000313" key="4">
    <source>
        <dbReference type="Proteomes" id="UP001147782"/>
    </source>
</evidence>
<comment type="caution">
    <text evidence="3">The sequence shown here is derived from an EMBL/GenBank/DDBJ whole genome shotgun (WGS) entry which is preliminary data.</text>
</comment>
<comment type="subcellular location">
    <subcellularLocation>
        <location evidence="1">Nucleus</location>
    </subcellularLocation>
</comment>
<dbReference type="Pfam" id="PF11951">
    <property type="entry name" value="Fungal_trans_2"/>
    <property type="match status" value="1"/>
</dbReference>
<gene>
    <name evidence="3" type="ORF">N7496_001068</name>
</gene>
<protein>
    <recommendedName>
        <fullName evidence="5">Arginine metabolism regulation protein II</fullName>
    </recommendedName>
</protein>
<accession>A0A9W9VVI8</accession>
<keyword evidence="2" id="KW-0539">Nucleus</keyword>
<dbReference type="AlphaFoldDB" id="A0A9W9VVI8"/>
<evidence type="ECO:0000256" key="1">
    <source>
        <dbReference type="ARBA" id="ARBA00004123"/>
    </source>
</evidence>
<proteinExistence type="predicted"/>
<reference evidence="3" key="1">
    <citation type="submission" date="2022-11" db="EMBL/GenBank/DDBJ databases">
        <authorList>
            <person name="Petersen C."/>
        </authorList>
    </citation>
    <scope>NUCLEOTIDE SEQUENCE</scope>
    <source>
        <strain evidence="3">IBT 29864</strain>
    </source>
</reference>
<dbReference type="RefSeq" id="XP_056560728.1">
    <property type="nucleotide sequence ID" value="XM_056693999.1"/>
</dbReference>
<reference evidence="3" key="2">
    <citation type="journal article" date="2023" name="IMA Fungus">
        <title>Comparative genomic study of the Penicillium genus elucidates a diverse pangenome and 15 lateral gene transfer events.</title>
        <authorList>
            <person name="Petersen C."/>
            <person name="Sorensen T."/>
            <person name="Nielsen M.R."/>
            <person name="Sondergaard T.E."/>
            <person name="Sorensen J.L."/>
            <person name="Fitzpatrick D.A."/>
            <person name="Frisvad J.C."/>
            <person name="Nielsen K.L."/>
        </authorList>
    </citation>
    <scope>NUCLEOTIDE SEQUENCE</scope>
    <source>
        <strain evidence="3">IBT 29864</strain>
    </source>
</reference>
<evidence type="ECO:0000256" key="2">
    <source>
        <dbReference type="ARBA" id="ARBA00023242"/>
    </source>
</evidence>
<dbReference type="InterPro" id="IPR021858">
    <property type="entry name" value="Fun_TF"/>
</dbReference>
<dbReference type="Proteomes" id="UP001147782">
    <property type="component" value="Unassembled WGS sequence"/>
</dbReference>
<evidence type="ECO:0000313" key="3">
    <source>
        <dbReference type="EMBL" id="KAJ5390000.1"/>
    </source>
</evidence>
<dbReference type="EMBL" id="JAPZBS010000001">
    <property type="protein sequence ID" value="KAJ5390000.1"/>
    <property type="molecule type" value="Genomic_DNA"/>
</dbReference>
<keyword evidence="4" id="KW-1185">Reference proteome</keyword>
<organism evidence="3 4">
    <name type="scientific">Penicillium cataractarum</name>
    <dbReference type="NCBI Taxonomy" id="2100454"/>
    <lineage>
        <taxon>Eukaryota</taxon>
        <taxon>Fungi</taxon>
        <taxon>Dikarya</taxon>
        <taxon>Ascomycota</taxon>
        <taxon>Pezizomycotina</taxon>
        <taxon>Eurotiomycetes</taxon>
        <taxon>Eurotiomycetidae</taxon>
        <taxon>Eurotiales</taxon>
        <taxon>Aspergillaceae</taxon>
        <taxon>Penicillium</taxon>
    </lineage>
</organism>
<dbReference type="PANTHER" id="PTHR37534:SF46">
    <property type="entry name" value="ZN(II)2CYS6 TRANSCRIPTION FACTOR (EUROFUNG)"/>
    <property type="match status" value="1"/>
</dbReference>
<dbReference type="OrthoDB" id="3477330at2759"/>
<dbReference type="GO" id="GO:0005634">
    <property type="term" value="C:nucleus"/>
    <property type="evidence" value="ECO:0007669"/>
    <property type="project" value="UniProtKB-SubCell"/>
</dbReference>
<feature type="non-terminal residue" evidence="3">
    <location>
        <position position="1"/>
    </location>
</feature>
<sequence>DSSTGIVPPEHLPNGVDTGTECLGQKFTLTFIDSNQGVRRLSAENAAKHRQAIFTETERQCMTKEIVKSVPDHNPTRALLDLERFDQYSDVTTPFSFFHGPFGVSRLSQVVETDVPDLEIQDSPPSPRDWLAELDEIIGQEEETDIFSSLLDVSNDISLADESWLLEMIPPPMESIELISDSPQPQITTPPSLFNDNHEAWTILSHYKERIVHLISPLGHGQESAWLNLVMPYAVNTLGELTMSGSANHARLALLNALLSTSAFHLGQHSVLRIDHWITVGNSYLRKAESHFIQCVEENRMSGSKKNKYKEILMAILSLSTAYMVKGDSDKRRSCLVQAEKFISINGFGKSTISQKRRSLHHCYAYMRIMAETTCIADGLSERLANTSLSPDEDIPSTEFRISSDITFSENILAQEKDPNVAQRDLHLAIPGRWSLTLFPEMYGVAESFLMLLSQVIRLANERDFSMLYQTASGGLNLRDFWLRAKALEKGINILLRSCTTESAPNYGYESEVQADNPRAQAMYTALLIFFHRRIYDLDATMLQKEVTSVCSLLMHIQQDEAGRSSHSMATLIWPAFIAACEAVDPHSQTFFSQWFDTCFTTTGLVNASVAKSIFEMIWAKSQEIGLNKDMCTWPEVLRAKKIRLMCT</sequence>
<dbReference type="GeneID" id="81433176"/>
<dbReference type="PANTHER" id="PTHR37534">
    <property type="entry name" value="TRANSCRIPTIONAL ACTIVATOR PROTEIN UGA3"/>
    <property type="match status" value="1"/>
</dbReference>
<evidence type="ECO:0008006" key="5">
    <source>
        <dbReference type="Google" id="ProtNLM"/>
    </source>
</evidence>